<keyword evidence="2" id="KW-0489">Methyltransferase</keyword>
<feature type="chain" id="PRO_5014597650" evidence="1">
    <location>
        <begin position="25"/>
        <end position="115"/>
    </location>
</feature>
<organism evidence="2">
    <name type="scientific">Anopheles braziliensis</name>
    <dbReference type="NCBI Taxonomy" id="58242"/>
    <lineage>
        <taxon>Eukaryota</taxon>
        <taxon>Metazoa</taxon>
        <taxon>Ecdysozoa</taxon>
        <taxon>Arthropoda</taxon>
        <taxon>Hexapoda</taxon>
        <taxon>Insecta</taxon>
        <taxon>Pterygota</taxon>
        <taxon>Neoptera</taxon>
        <taxon>Endopterygota</taxon>
        <taxon>Diptera</taxon>
        <taxon>Nematocera</taxon>
        <taxon>Culicoidea</taxon>
        <taxon>Culicidae</taxon>
        <taxon>Anophelinae</taxon>
        <taxon>Anopheles</taxon>
    </lineage>
</organism>
<protein>
    <submittedName>
        <fullName evidence="2">Putative farnesoic acid o-methyltransferase-like protein</fullName>
    </submittedName>
</protein>
<keyword evidence="1" id="KW-0732">Signal</keyword>
<evidence type="ECO:0000313" key="2">
    <source>
        <dbReference type="EMBL" id="MBW29634.1"/>
    </source>
</evidence>
<dbReference type="SMART" id="SM00696">
    <property type="entry name" value="DM9"/>
    <property type="match status" value="1"/>
</dbReference>
<evidence type="ECO:0000256" key="1">
    <source>
        <dbReference type="SAM" id="SignalP"/>
    </source>
</evidence>
<reference evidence="2" key="1">
    <citation type="submission" date="2018-01" db="EMBL/GenBank/DDBJ databases">
        <title>An insight into the sialome of Amazonian anophelines.</title>
        <authorList>
            <person name="Ribeiro J.M."/>
            <person name="Scarpassa V."/>
            <person name="Calvo E."/>
        </authorList>
    </citation>
    <scope>NUCLEOTIDE SEQUENCE</scope>
    <source>
        <tissue evidence="2">Salivary glands</tissue>
    </source>
</reference>
<dbReference type="GO" id="GO:0008168">
    <property type="term" value="F:methyltransferase activity"/>
    <property type="evidence" value="ECO:0007669"/>
    <property type="project" value="UniProtKB-KW"/>
</dbReference>
<accession>A0A2M3ZM60</accession>
<dbReference type="Pfam" id="PF11901">
    <property type="entry name" value="DM9"/>
    <property type="match status" value="1"/>
</dbReference>
<feature type="signal peptide" evidence="1">
    <location>
        <begin position="1"/>
        <end position="24"/>
    </location>
</feature>
<name>A0A2M3ZM60_9DIPT</name>
<dbReference type="InterPro" id="IPR006616">
    <property type="entry name" value="DM9_repeat"/>
</dbReference>
<dbReference type="EMBL" id="GGFM01008883">
    <property type="protein sequence ID" value="MBW29634.1"/>
    <property type="molecule type" value="Transcribed_RNA"/>
</dbReference>
<dbReference type="PANTHER" id="PTHR31649:SF1">
    <property type="entry name" value="FARNESOIC ACID O-METHYL TRANSFERASE DOMAIN-CONTAINING PROTEIN"/>
    <property type="match status" value="1"/>
</dbReference>
<dbReference type="PANTHER" id="PTHR31649">
    <property type="entry name" value="AGAP009604-PA"/>
    <property type="match status" value="1"/>
</dbReference>
<sequence>MGSVSVQFLLSLLLNGYFLQLSVLGNTELETEDDPGYHFVAGEDTKGKFVWTSLGNIPSNALPAGKTANGEVLYICRVAYNGMQLLGKAQKSLERCFVGHEGVEHKFYRYEIYVY</sequence>
<proteinExistence type="predicted"/>
<dbReference type="AlphaFoldDB" id="A0A2M3ZM60"/>
<keyword evidence="2" id="KW-0808">Transferase</keyword>
<dbReference type="GO" id="GO:0032259">
    <property type="term" value="P:methylation"/>
    <property type="evidence" value="ECO:0007669"/>
    <property type="project" value="UniProtKB-KW"/>
</dbReference>